<dbReference type="Proteomes" id="UP000276178">
    <property type="component" value="Unassembled WGS sequence"/>
</dbReference>
<feature type="transmembrane region" description="Helical" evidence="1">
    <location>
        <begin position="7"/>
        <end position="27"/>
    </location>
</feature>
<dbReference type="EMBL" id="BJOD01000047">
    <property type="protein sequence ID" value="GED27699.1"/>
    <property type="molecule type" value="Genomic_DNA"/>
</dbReference>
<dbReference type="SUPFAM" id="SSF54427">
    <property type="entry name" value="NTF2-like"/>
    <property type="match status" value="1"/>
</dbReference>
<keyword evidence="1" id="KW-0812">Transmembrane</keyword>
<dbReference type="AlphaFoldDB" id="A0A3M8ATP0"/>
<reference evidence="4 5" key="1">
    <citation type="submission" date="2018-10" db="EMBL/GenBank/DDBJ databases">
        <title>Phylogenomics of Brevibacillus.</title>
        <authorList>
            <person name="Dunlap C."/>
        </authorList>
    </citation>
    <scope>NUCLEOTIDE SEQUENCE [LARGE SCALE GENOMIC DNA]</scope>
    <source>
        <strain evidence="4 5">NRRL NRS 1219</strain>
    </source>
</reference>
<name>A0A3M8ATP0_9BACL</name>
<dbReference type="InterPro" id="IPR007887">
    <property type="entry name" value="MecA_N"/>
</dbReference>
<dbReference type="RefSeq" id="WP_007780251.1">
    <property type="nucleotide sequence ID" value="NZ_BJOD01000047.1"/>
</dbReference>
<comment type="caution">
    <text evidence="4">The sequence shown here is derived from an EMBL/GenBank/DDBJ whole genome shotgun (WGS) entry which is preliminary data.</text>
</comment>
<sequence>MKKAWFCFWSVFLVILSGFFFLIWDYWQQGSKQEGEMAKAAFTAYTAKWKQQQFSDMYEQLSLDAKAKVSKEEFVSRYENIYSGIEATHISVEPLYNEDVVPGEDGKISFHYRLSVQTFGEPISFTGKAILVKETQNDKQDWYINWNPSFLLPELEHGDKLRVNTFRPKRGEVLDRAGRRVAVTSRQSAANQGL</sequence>
<dbReference type="GeneID" id="82810229"/>
<dbReference type="Gene3D" id="3.10.450.100">
    <property type="entry name" value="NTF2-like, domain 1"/>
    <property type="match status" value="1"/>
</dbReference>
<evidence type="ECO:0000259" key="2">
    <source>
        <dbReference type="Pfam" id="PF05223"/>
    </source>
</evidence>
<dbReference type="OrthoDB" id="9766847at2"/>
<keyword evidence="6" id="KW-1185">Reference proteome</keyword>
<evidence type="ECO:0000313" key="6">
    <source>
        <dbReference type="Proteomes" id="UP000317180"/>
    </source>
</evidence>
<keyword evidence="1" id="KW-1133">Transmembrane helix</keyword>
<feature type="domain" description="NTF2-like N-terminal transpeptidase" evidence="2">
    <location>
        <begin position="38"/>
        <end position="158"/>
    </location>
</feature>
<evidence type="ECO:0000313" key="3">
    <source>
        <dbReference type="EMBL" id="GED27699.1"/>
    </source>
</evidence>
<dbReference type="Pfam" id="PF05223">
    <property type="entry name" value="MecA_N"/>
    <property type="match status" value="1"/>
</dbReference>
<dbReference type="InterPro" id="IPR032710">
    <property type="entry name" value="NTF2-like_dom_sf"/>
</dbReference>
<reference evidence="3 6" key="2">
    <citation type="submission" date="2019-06" db="EMBL/GenBank/DDBJ databases">
        <title>Whole genome shotgun sequence of Brevibacillus agri NBRC 15538.</title>
        <authorList>
            <person name="Hosoyama A."/>
            <person name="Uohara A."/>
            <person name="Ohji S."/>
            <person name="Ichikawa N."/>
        </authorList>
    </citation>
    <scope>NUCLEOTIDE SEQUENCE [LARGE SCALE GENOMIC DNA]</scope>
    <source>
        <strain evidence="3 6">NBRC 15538</strain>
    </source>
</reference>
<organism evidence="4 5">
    <name type="scientific">Brevibacillus agri</name>
    <dbReference type="NCBI Taxonomy" id="51101"/>
    <lineage>
        <taxon>Bacteria</taxon>
        <taxon>Bacillati</taxon>
        <taxon>Bacillota</taxon>
        <taxon>Bacilli</taxon>
        <taxon>Bacillales</taxon>
        <taxon>Paenibacillaceae</taxon>
        <taxon>Brevibacillus</taxon>
    </lineage>
</organism>
<gene>
    <name evidence="3" type="ORF">BAG01nite_38010</name>
    <name evidence="4" type="ORF">EB820_14040</name>
</gene>
<dbReference type="Proteomes" id="UP000317180">
    <property type="component" value="Unassembled WGS sequence"/>
</dbReference>
<dbReference type="EMBL" id="RHHN01000039">
    <property type="protein sequence ID" value="RNB54530.1"/>
    <property type="molecule type" value="Genomic_DNA"/>
</dbReference>
<proteinExistence type="predicted"/>
<evidence type="ECO:0000313" key="4">
    <source>
        <dbReference type="EMBL" id="RNB54530.1"/>
    </source>
</evidence>
<accession>A0A3M8ATP0</accession>
<evidence type="ECO:0000313" key="5">
    <source>
        <dbReference type="Proteomes" id="UP000276178"/>
    </source>
</evidence>
<protein>
    <submittedName>
        <fullName evidence="4">Penicillin-binding protein</fullName>
    </submittedName>
</protein>
<keyword evidence="1" id="KW-0472">Membrane</keyword>
<evidence type="ECO:0000256" key="1">
    <source>
        <dbReference type="SAM" id="Phobius"/>
    </source>
</evidence>
<dbReference type="GO" id="GO:0046677">
    <property type="term" value="P:response to antibiotic"/>
    <property type="evidence" value="ECO:0007669"/>
    <property type="project" value="InterPro"/>
</dbReference>